<dbReference type="Pfam" id="PF04977">
    <property type="entry name" value="DivIC"/>
    <property type="match status" value="1"/>
</dbReference>
<evidence type="ECO:0000256" key="6">
    <source>
        <dbReference type="ARBA" id="ARBA00023306"/>
    </source>
</evidence>
<dbReference type="EMBL" id="MFSS01000116">
    <property type="protein sequence ID" value="OGI41800.1"/>
    <property type="molecule type" value="Genomic_DNA"/>
</dbReference>
<keyword evidence="3" id="KW-0812">Transmembrane</keyword>
<accession>A0A1F6T9K1</accession>
<dbReference type="InterPro" id="IPR007060">
    <property type="entry name" value="FtsL/DivIC"/>
</dbReference>
<dbReference type="GO" id="GO:0043093">
    <property type="term" value="P:FtsZ-dependent cytokinesis"/>
    <property type="evidence" value="ECO:0007669"/>
    <property type="project" value="TreeGrafter"/>
</dbReference>
<dbReference type="PANTHER" id="PTHR37485">
    <property type="entry name" value="CELL DIVISION PROTEIN FTSB"/>
    <property type="match status" value="1"/>
</dbReference>
<name>A0A1F6T9K1_9PROT</name>
<dbReference type="PANTHER" id="PTHR37485:SF1">
    <property type="entry name" value="CELL DIVISION PROTEIN FTSB"/>
    <property type="match status" value="1"/>
</dbReference>
<evidence type="ECO:0000256" key="5">
    <source>
        <dbReference type="ARBA" id="ARBA00023136"/>
    </source>
</evidence>
<comment type="caution">
    <text evidence="8">The sequence shown here is derived from an EMBL/GenBank/DDBJ whole genome shotgun (WGS) entry which is preliminary data.</text>
</comment>
<evidence type="ECO:0000313" key="9">
    <source>
        <dbReference type="Proteomes" id="UP000177925"/>
    </source>
</evidence>
<proteinExistence type="inferred from homology"/>
<evidence type="ECO:0000313" key="8">
    <source>
        <dbReference type="EMBL" id="OGI41800.1"/>
    </source>
</evidence>
<dbReference type="NCBIfam" id="NF002058">
    <property type="entry name" value="PRK00888.1"/>
    <property type="match status" value="1"/>
</dbReference>
<sequence>MRLIRYALLGLLLALQYPLWFGNGGILALWQLQREVAAHQTEIAQLRARNRALEAEVLNLKQGLEAIEERARNELGMVKKGETFYQIIEPTQK</sequence>
<evidence type="ECO:0000256" key="3">
    <source>
        <dbReference type="ARBA" id="ARBA00022692"/>
    </source>
</evidence>
<dbReference type="GO" id="GO:0030428">
    <property type="term" value="C:cell septum"/>
    <property type="evidence" value="ECO:0007669"/>
    <property type="project" value="TreeGrafter"/>
</dbReference>
<dbReference type="InterPro" id="IPR023081">
    <property type="entry name" value="Cell_div_FtsB"/>
</dbReference>
<protein>
    <submittedName>
        <fullName evidence="8">Cell division protein FtsB</fullName>
    </submittedName>
</protein>
<keyword evidence="2 8" id="KW-0132">Cell division</keyword>
<keyword evidence="1" id="KW-1003">Cell membrane</keyword>
<dbReference type="STRING" id="1817758.A2150_01425"/>
<evidence type="ECO:0000256" key="2">
    <source>
        <dbReference type="ARBA" id="ARBA00022618"/>
    </source>
</evidence>
<evidence type="ECO:0000256" key="1">
    <source>
        <dbReference type="ARBA" id="ARBA00022475"/>
    </source>
</evidence>
<dbReference type="HAMAP" id="MF_00599">
    <property type="entry name" value="FtsB"/>
    <property type="match status" value="1"/>
</dbReference>
<feature type="coiled-coil region" evidence="7">
    <location>
        <begin position="29"/>
        <end position="70"/>
    </location>
</feature>
<keyword evidence="5" id="KW-0472">Membrane</keyword>
<dbReference type="AlphaFoldDB" id="A0A1F6T9K1"/>
<keyword evidence="7" id="KW-0175">Coiled coil</keyword>
<reference evidence="8 9" key="1">
    <citation type="journal article" date="2016" name="Nat. Commun.">
        <title>Thousands of microbial genomes shed light on interconnected biogeochemical processes in an aquifer system.</title>
        <authorList>
            <person name="Anantharaman K."/>
            <person name="Brown C.T."/>
            <person name="Hug L.A."/>
            <person name="Sharon I."/>
            <person name="Castelle C.J."/>
            <person name="Probst A.J."/>
            <person name="Thomas B.C."/>
            <person name="Singh A."/>
            <person name="Wilkins M.J."/>
            <person name="Karaoz U."/>
            <person name="Brodie E.L."/>
            <person name="Williams K.H."/>
            <person name="Hubbard S.S."/>
            <person name="Banfield J.F."/>
        </authorList>
    </citation>
    <scope>NUCLEOTIDE SEQUENCE [LARGE SCALE GENOMIC DNA]</scope>
</reference>
<keyword evidence="6" id="KW-0131">Cell cycle</keyword>
<evidence type="ECO:0000256" key="7">
    <source>
        <dbReference type="SAM" id="Coils"/>
    </source>
</evidence>
<evidence type="ECO:0000256" key="4">
    <source>
        <dbReference type="ARBA" id="ARBA00022989"/>
    </source>
</evidence>
<dbReference type="Proteomes" id="UP000177925">
    <property type="component" value="Unassembled WGS sequence"/>
</dbReference>
<organism evidence="8 9">
    <name type="scientific">Candidatus Muproteobacteria bacterium RBG_16_64_11</name>
    <dbReference type="NCBI Taxonomy" id="1817758"/>
    <lineage>
        <taxon>Bacteria</taxon>
        <taxon>Pseudomonadati</taxon>
        <taxon>Pseudomonadota</taxon>
        <taxon>Candidatus Muproteobacteria</taxon>
    </lineage>
</organism>
<keyword evidence="4" id="KW-1133">Transmembrane helix</keyword>
<gene>
    <name evidence="8" type="ORF">A2150_01425</name>
</gene>